<organism evidence="5 6">
    <name type="scientific">Heracleum sosnowskyi</name>
    <dbReference type="NCBI Taxonomy" id="360622"/>
    <lineage>
        <taxon>Eukaryota</taxon>
        <taxon>Viridiplantae</taxon>
        <taxon>Streptophyta</taxon>
        <taxon>Embryophyta</taxon>
        <taxon>Tracheophyta</taxon>
        <taxon>Spermatophyta</taxon>
        <taxon>Magnoliopsida</taxon>
        <taxon>eudicotyledons</taxon>
        <taxon>Gunneridae</taxon>
        <taxon>Pentapetalae</taxon>
        <taxon>asterids</taxon>
        <taxon>campanulids</taxon>
        <taxon>Apiales</taxon>
        <taxon>Apiaceae</taxon>
        <taxon>Apioideae</taxon>
        <taxon>apioid superclade</taxon>
        <taxon>Tordylieae</taxon>
        <taxon>Tordyliinae</taxon>
        <taxon>Heracleum</taxon>
    </lineage>
</organism>
<protein>
    <submittedName>
        <fullName evidence="5">UDP-glycosyltransferase 83A1</fullName>
    </submittedName>
</protein>
<sequence length="346" mass="38387">MRSLTHVLAVPYPAQGHVIPMMEFAKKLVHHGCKVTFANTDFIHRRVTNAMSSKEEDDGNDDNCGNKLKMVSIPDGLEHGDDRLNLEKLMGSMQRVMPRKLEELIRKAKNDENRRFTCVVAEGGTGWALEVAKRMEIKTVSFCPVSASTAAVACSIPKLIEDGIIDGNDGSILKKQIFNISPTMPVISTSAFAWACFDDMMTRKSLFKLTSKSNEFVEKFADFKICNSANELEPAAFSLLPELLPVGPLLASSKLGNQGGNFWAKDSECLSWLDQQPARSVIYVAFGSFTAFNQTQFQELALGLELTNKPFLWVARPGITFKETDEGDYPQGYKERIGCRGKIIST</sequence>
<evidence type="ECO:0000256" key="3">
    <source>
        <dbReference type="ARBA" id="ARBA00022679"/>
    </source>
</evidence>
<evidence type="ECO:0000313" key="6">
    <source>
        <dbReference type="Proteomes" id="UP001237642"/>
    </source>
</evidence>
<dbReference type="SUPFAM" id="SSF53756">
    <property type="entry name" value="UDP-Glycosyltransferase/glycogen phosphorylase"/>
    <property type="match status" value="1"/>
</dbReference>
<evidence type="ECO:0000256" key="2">
    <source>
        <dbReference type="ARBA" id="ARBA00009995"/>
    </source>
</evidence>
<dbReference type="PANTHER" id="PTHR11926">
    <property type="entry name" value="GLUCOSYL/GLUCURONOSYL TRANSFERASES"/>
    <property type="match status" value="1"/>
</dbReference>
<dbReference type="Proteomes" id="UP001237642">
    <property type="component" value="Unassembled WGS sequence"/>
</dbReference>
<evidence type="ECO:0000256" key="4">
    <source>
        <dbReference type="ARBA" id="ARBA00023229"/>
    </source>
</evidence>
<reference evidence="5" key="2">
    <citation type="submission" date="2023-05" db="EMBL/GenBank/DDBJ databases">
        <authorList>
            <person name="Schelkunov M.I."/>
        </authorList>
    </citation>
    <scope>NUCLEOTIDE SEQUENCE</scope>
    <source>
        <strain evidence="5">Hsosn_3</strain>
        <tissue evidence="5">Leaf</tissue>
    </source>
</reference>
<comment type="caution">
    <text evidence="5">The sequence shown here is derived from an EMBL/GenBank/DDBJ whole genome shotgun (WGS) entry which is preliminary data.</text>
</comment>
<keyword evidence="3" id="KW-0808">Transferase</keyword>
<evidence type="ECO:0000256" key="1">
    <source>
        <dbReference type="ARBA" id="ARBA00004721"/>
    </source>
</evidence>
<dbReference type="GO" id="GO:0080043">
    <property type="term" value="F:quercetin 3-O-glucosyltransferase activity"/>
    <property type="evidence" value="ECO:0007669"/>
    <property type="project" value="TreeGrafter"/>
</dbReference>
<dbReference type="GO" id="GO:0008299">
    <property type="term" value="P:isoprenoid biosynthetic process"/>
    <property type="evidence" value="ECO:0007669"/>
    <property type="project" value="UniProtKB-KW"/>
</dbReference>
<dbReference type="CDD" id="cd03784">
    <property type="entry name" value="GT1_Gtf-like"/>
    <property type="match status" value="1"/>
</dbReference>
<dbReference type="FunFam" id="3.40.50.2000:FF:000108">
    <property type="entry name" value="UDP-glycosyltransferase 83A1"/>
    <property type="match status" value="1"/>
</dbReference>
<dbReference type="GO" id="GO:0080044">
    <property type="term" value="F:quercetin 7-O-glucosyltransferase activity"/>
    <property type="evidence" value="ECO:0007669"/>
    <property type="project" value="TreeGrafter"/>
</dbReference>
<dbReference type="Gene3D" id="3.40.50.2000">
    <property type="entry name" value="Glycogen Phosphorylase B"/>
    <property type="match status" value="2"/>
</dbReference>
<proteinExistence type="inferred from homology"/>
<keyword evidence="4" id="KW-0414">Isoprene biosynthesis</keyword>
<gene>
    <name evidence="5" type="ORF">POM88_037500</name>
</gene>
<accession>A0AAD8HR81</accession>
<reference evidence="5" key="1">
    <citation type="submission" date="2023-02" db="EMBL/GenBank/DDBJ databases">
        <title>Genome of toxic invasive species Heracleum sosnowskyi carries increased number of genes despite the absence of recent whole-genome duplications.</title>
        <authorList>
            <person name="Schelkunov M."/>
            <person name="Shtratnikova V."/>
            <person name="Makarenko M."/>
            <person name="Klepikova A."/>
            <person name="Omelchenko D."/>
            <person name="Novikova G."/>
            <person name="Obukhova E."/>
            <person name="Bogdanov V."/>
            <person name="Penin A."/>
            <person name="Logacheva M."/>
        </authorList>
    </citation>
    <scope>NUCLEOTIDE SEQUENCE</scope>
    <source>
        <strain evidence="5">Hsosn_3</strain>
        <tissue evidence="5">Leaf</tissue>
    </source>
</reference>
<dbReference type="EMBL" id="JAUIZM010000008">
    <property type="protein sequence ID" value="KAK1371408.1"/>
    <property type="molecule type" value="Genomic_DNA"/>
</dbReference>
<name>A0AAD8HR81_9APIA</name>
<evidence type="ECO:0000313" key="5">
    <source>
        <dbReference type="EMBL" id="KAK1371408.1"/>
    </source>
</evidence>
<dbReference type="PANTHER" id="PTHR11926:SF1412">
    <property type="entry name" value="UDP-GLYCOSYLTRANSFERASE 83A1-LIKE"/>
    <property type="match status" value="1"/>
</dbReference>
<keyword evidence="6" id="KW-1185">Reference proteome</keyword>
<dbReference type="AlphaFoldDB" id="A0AAD8HR81"/>
<dbReference type="InterPro" id="IPR002213">
    <property type="entry name" value="UDP_glucos_trans"/>
</dbReference>
<comment type="similarity">
    <text evidence="2">Belongs to the UDP-glycosyltransferase family.</text>
</comment>
<comment type="pathway">
    <text evidence="1">Secondary metabolite biosynthesis; terpenoid biosynthesis.</text>
</comment>